<evidence type="ECO:0000313" key="13">
    <source>
        <dbReference type="Proteomes" id="UP000076798"/>
    </source>
</evidence>
<evidence type="ECO:0000256" key="1">
    <source>
        <dbReference type="ARBA" id="ARBA00001946"/>
    </source>
</evidence>
<keyword evidence="8" id="KW-0460">Magnesium</keyword>
<comment type="catalytic activity">
    <reaction evidence="11">
        <text>diphosphate + H2O = 2 phosphate + H(+)</text>
        <dbReference type="Rhea" id="RHEA:24576"/>
        <dbReference type="ChEBI" id="CHEBI:15377"/>
        <dbReference type="ChEBI" id="CHEBI:15378"/>
        <dbReference type="ChEBI" id="CHEBI:33019"/>
        <dbReference type="ChEBI" id="CHEBI:43474"/>
        <dbReference type="EC" id="3.6.1.1"/>
    </reaction>
</comment>
<dbReference type="InterPro" id="IPR036649">
    <property type="entry name" value="Pyrophosphatase_sf"/>
</dbReference>
<dbReference type="OrthoDB" id="1608002at2759"/>
<dbReference type="EMBL" id="KV428004">
    <property type="protein sequence ID" value="KZT44455.1"/>
    <property type="molecule type" value="Genomic_DNA"/>
</dbReference>
<proteinExistence type="inferred from homology"/>
<evidence type="ECO:0000256" key="2">
    <source>
        <dbReference type="ARBA" id="ARBA00004496"/>
    </source>
</evidence>
<keyword evidence="6" id="KW-0479">Metal-binding</keyword>
<dbReference type="SUPFAM" id="SSF50324">
    <property type="entry name" value="Inorganic pyrophosphatase"/>
    <property type="match status" value="1"/>
</dbReference>
<evidence type="ECO:0000256" key="8">
    <source>
        <dbReference type="ARBA" id="ARBA00022842"/>
    </source>
</evidence>
<dbReference type="InterPro" id="IPR008162">
    <property type="entry name" value="Pyrophosphatase"/>
</dbReference>
<evidence type="ECO:0000256" key="3">
    <source>
        <dbReference type="ARBA" id="ARBA00006220"/>
    </source>
</evidence>
<dbReference type="STRING" id="1314776.A0A166J7L2"/>
<comment type="subcellular location">
    <subcellularLocation>
        <location evidence="2">Cytoplasm</location>
    </subcellularLocation>
</comment>
<protein>
    <recommendedName>
        <fullName evidence="10">Inorganic pyrophosphatase</fullName>
        <ecNumber evidence="4">3.6.1.1</ecNumber>
    </recommendedName>
    <alternativeName>
        <fullName evidence="9">Pyrophosphate phospho-hydrolase</fullName>
    </alternativeName>
</protein>
<keyword evidence="7" id="KW-0378">Hydrolase</keyword>
<evidence type="ECO:0000256" key="11">
    <source>
        <dbReference type="ARBA" id="ARBA00047820"/>
    </source>
</evidence>
<keyword evidence="5" id="KW-0963">Cytoplasm</keyword>
<keyword evidence="13" id="KW-1185">Reference proteome</keyword>
<evidence type="ECO:0000256" key="9">
    <source>
        <dbReference type="ARBA" id="ARBA00032535"/>
    </source>
</evidence>
<dbReference type="PANTHER" id="PTHR10286">
    <property type="entry name" value="INORGANIC PYROPHOSPHATASE"/>
    <property type="match status" value="1"/>
</dbReference>
<dbReference type="GO" id="GO:0004427">
    <property type="term" value="F:inorganic diphosphate phosphatase activity"/>
    <property type="evidence" value="ECO:0007669"/>
    <property type="project" value="UniProtKB-EC"/>
</dbReference>
<dbReference type="GO" id="GO:0005737">
    <property type="term" value="C:cytoplasm"/>
    <property type="evidence" value="ECO:0007669"/>
    <property type="project" value="UniProtKB-SubCell"/>
</dbReference>
<dbReference type="Pfam" id="PF00719">
    <property type="entry name" value="Pyrophosphatase"/>
    <property type="match status" value="1"/>
</dbReference>
<dbReference type="CDD" id="cd00412">
    <property type="entry name" value="pyrophosphatase"/>
    <property type="match status" value="1"/>
</dbReference>
<name>A0A166J7L2_9AGAM</name>
<dbReference type="AlphaFoldDB" id="A0A166J7L2"/>
<dbReference type="FunFam" id="3.90.80.10:FF:000004">
    <property type="entry name" value="Inorganic pyrophosphatase"/>
    <property type="match status" value="1"/>
</dbReference>
<evidence type="ECO:0000256" key="6">
    <source>
        <dbReference type="ARBA" id="ARBA00022723"/>
    </source>
</evidence>
<dbReference type="PROSITE" id="PS00387">
    <property type="entry name" value="PPASE"/>
    <property type="match status" value="1"/>
</dbReference>
<sequence length="317" mass="35667">MSSAPARLAQQLRLLSSTAKDMSASYTPRYVGAPNTLEHRVFIEKNGHVVSSFHDIPLFADQNNGIFNMIVEVPRWTNAKMEISKEEKFNPIKQDIKKGRLRFVRNCFPHHGYIWNYGAFPQTWEDPSHTHAETKARGDNDPLDVCEIGEQVGYVGQVKQVKVLGIMALLDEGETDWKVLVVDVLDPLAPKLNDIEDVERHLPGLIRATSEWFRIYKIPDGKPENVFAFSGEAKNKKYATEIVHECHEAWRRLITGESAAKTESYDLSIANVTLPNTPGYVNPSDPSVASVPRDSRLPPAPIDPSISKWFYISSAQV</sequence>
<organism evidence="12 13">
    <name type="scientific">Sistotremastrum suecicum HHB10207 ss-3</name>
    <dbReference type="NCBI Taxonomy" id="1314776"/>
    <lineage>
        <taxon>Eukaryota</taxon>
        <taxon>Fungi</taxon>
        <taxon>Dikarya</taxon>
        <taxon>Basidiomycota</taxon>
        <taxon>Agaricomycotina</taxon>
        <taxon>Agaricomycetes</taxon>
        <taxon>Sistotremastrales</taxon>
        <taxon>Sistotremastraceae</taxon>
        <taxon>Sistotremastrum</taxon>
    </lineage>
</organism>
<evidence type="ECO:0000256" key="5">
    <source>
        <dbReference type="ARBA" id="ARBA00022490"/>
    </source>
</evidence>
<dbReference type="EC" id="3.6.1.1" evidence="4"/>
<dbReference type="GO" id="GO:0006796">
    <property type="term" value="P:phosphate-containing compound metabolic process"/>
    <property type="evidence" value="ECO:0007669"/>
    <property type="project" value="InterPro"/>
</dbReference>
<gene>
    <name evidence="12" type="ORF">SISSUDRAFT_20652</name>
</gene>
<evidence type="ECO:0000313" key="12">
    <source>
        <dbReference type="EMBL" id="KZT44455.1"/>
    </source>
</evidence>
<comment type="cofactor">
    <cofactor evidence="1">
        <name>Mg(2+)</name>
        <dbReference type="ChEBI" id="CHEBI:18420"/>
    </cofactor>
</comment>
<reference evidence="12 13" key="1">
    <citation type="journal article" date="2016" name="Mol. Biol. Evol.">
        <title>Comparative Genomics of Early-Diverging Mushroom-Forming Fungi Provides Insights into the Origins of Lignocellulose Decay Capabilities.</title>
        <authorList>
            <person name="Nagy L.G."/>
            <person name="Riley R."/>
            <person name="Tritt A."/>
            <person name="Adam C."/>
            <person name="Daum C."/>
            <person name="Floudas D."/>
            <person name="Sun H."/>
            <person name="Yadav J.S."/>
            <person name="Pangilinan J."/>
            <person name="Larsson K.H."/>
            <person name="Matsuura K."/>
            <person name="Barry K."/>
            <person name="Labutti K."/>
            <person name="Kuo R."/>
            <person name="Ohm R.A."/>
            <person name="Bhattacharya S.S."/>
            <person name="Shirouzu T."/>
            <person name="Yoshinaga Y."/>
            <person name="Martin F.M."/>
            <person name="Grigoriev I.V."/>
            <person name="Hibbett D.S."/>
        </authorList>
    </citation>
    <scope>NUCLEOTIDE SEQUENCE [LARGE SCALE GENOMIC DNA]</scope>
    <source>
        <strain evidence="12 13">HHB10207 ss-3</strain>
    </source>
</reference>
<comment type="similarity">
    <text evidence="3">Belongs to the PPase family.</text>
</comment>
<evidence type="ECO:0000256" key="4">
    <source>
        <dbReference type="ARBA" id="ARBA00012146"/>
    </source>
</evidence>
<evidence type="ECO:0000256" key="7">
    <source>
        <dbReference type="ARBA" id="ARBA00022801"/>
    </source>
</evidence>
<accession>A0A166J7L2</accession>
<dbReference type="Proteomes" id="UP000076798">
    <property type="component" value="Unassembled WGS sequence"/>
</dbReference>
<dbReference type="Gene3D" id="3.90.80.10">
    <property type="entry name" value="Inorganic pyrophosphatase"/>
    <property type="match status" value="1"/>
</dbReference>
<evidence type="ECO:0000256" key="10">
    <source>
        <dbReference type="ARBA" id="ARBA00040300"/>
    </source>
</evidence>
<dbReference type="GO" id="GO:0000287">
    <property type="term" value="F:magnesium ion binding"/>
    <property type="evidence" value="ECO:0007669"/>
    <property type="project" value="InterPro"/>
</dbReference>